<organism evidence="3 4">
    <name type="scientific">Sporothrix epigloea</name>
    <dbReference type="NCBI Taxonomy" id="1892477"/>
    <lineage>
        <taxon>Eukaryota</taxon>
        <taxon>Fungi</taxon>
        <taxon>Dikarya</taxon>
        <taxon>Ascomycota</taxon>
        <taxon>Pezizomycotina</taxon>
        <taxon>Sordariomycetes</taxon>
        <taxon>Sordariomycetidae</taxon>
        <taxon>Ophiostomatales</taxon>
        <taxon>Ophiostomataceae</taxon>
        <taxon>Sporothrix</taxon>
    </lineage>
</organism>
<comment type="similarity">
    <text evidence="1">Belongs to the PIGL family.</text>
</comment>
<evidence type="ECO:0000256" key="2">
    <source>
        <dbReference type="ARBA" id="ARBA00012176"/>
    </source>
</evidence>
<protein>
    <recommendedName>
        <fullName evidence="2">N-acetylglucosaminylphosphatidylinositol deacetylase</fullName>
        <ecNumber evidence="2">3.5.1.89</ecNumber>
    </recommendedName>
</protein>
<dbReference type="InterPro" id="IPR024078">
    <property type="entry name" value="LmbE-like_dom_sf"/>
</dbReference>
<sequence length="320" mass="36190">MLLASRISRLLDAIRRAHFRFPVSLSRRSWRRLVQLSLFALVFPLVLQWTLAYLIGSDVRLIPPDLQGAKNLLVVTAHPDDECLFFAPSILGVLDQNRNVHGSLLSISTGNNYGMGDRRKKELAGSCAALQIDPARCIALDHPELQDNPTIWWDTALVQTIVQDYITKWDIDVILTFDERGVSGHINHRAVSAAILELVSSTASNGPLVAYMIVTTSLWRKYTFLCDLPLTAVRFTLRILAALFFPRRVISEAIATTAAVTDGNIASGSCALIANTWHRYQMTREAFQHHGSQYTWDRHLYMIISRYVWFNDLQKIEPKT</sequence>
<accession>A0ABP0DCD1</accession>
<comment type="caution">
    <text evidence="3">The sequence shown here is derived from an EMBL/GenBank/DDBJ whole genome shotgun (WGS) entry which is preliminary data.</text>
</comment>
<keyword evidence="4" id="KW-1185">Reference proteome</keyword>
<dbReference type="Proteomes" id="UP001642501">
    <property type="component" value="Unassembled WGS sequence"/>
</dbReference>
<dbReference type="PANTHER" id="PTHR12993">
    <property type="entry name" value="N-ACETYLGLUCOSAMINYL-PHOSPHATIDYLINOSITOL DE-N-ACETYLASE-RELATED"/>
    <property type="match status" value="1"/>
</dbReference>
<dbReference type="SUPFAM" id="SSF102588">
    <property type="entry name" value="LmbE-like"/>
    <property type="match status" value="1"/>
</dbReference>
<proteinExistence type="inferred from homology"/>
<dbReference type="Gene3D" id="3.40.50.10320">
    <property type="entry name" value="LmbE-like"/>
    <property type="match status" value="1"/>
</dbReference>
<name>A0ABP0DCD1_9PEZI</name>
<dbReference type="InterPro" id="IPR003737">
    <property type="entry name" value="GlcNAc_PI_deacetylase-related"/>
</dbReference>
<evidence type="ECO:0000256" key="1">
    <source>
        <dbReference type="ARBA" id="ARBA00006066"/>
    </source>
</evidence>
<dbReference type="PANTHER" id="PTHR12993:SF11">
    <property type="entry name" value="N-ACETYLGLUCOSAMINYL-PHOSPHATIDYLINOSITOL DE-N-ACETYLASE"/>
    <property type="match status" value="1"/>
</dbReference>
<reference evidence="3 4" key="1">
    <citation type="submission" date="2024-01" db="EMBL/GenBank/DDBJ databases">
        <authorList>
            <person name="Allen C."/>
            <person name="Tagirdzhanova G."/>
        </authorList>
    </citation>
    <scope>NUCLEOTIDE SEQUENCE [LARGE SCALE GENOMIC DNA]</scope>
    <source>
        <strain evidence="3 4">CBS 573.63</strain>
    </source>
</reference>
<gene>
    <name evidence="3" type="ORF">SEPCBS57363_001821</name>
</gene>
<dbReference type="EC" id="3.5.1.89" evidence="2"/>
<dbReference type="Pfam" id="PF02585">
    <property type="entry name" value="PIG-L"/>
    <property type="match status" value="1"/>
</dbReference>
<evidence type="ECO:0000313" key="4">
    <source>
        <dbReference type="Proteomes" id="UP001642501"/>
    </source>
</evidence>
<dbReference type="EMBL" id="CAWUOM010000020">
    <property type="protein sequence ID" value="CAK7265890.1"/>
    <property type="molecule type" value="Genomic_DNA"/>
</dbReference>
<evidence type="ECO:0000313" key="3">
    <source>
        <dbReference type="EMBL" id="CAK7265890.1"/>
    </source>
</evidence>